<organism evidence="1 2">
    <name type="scientific">Brumimicrobium aurantiacum</name>
    <dbReference type="NCBI Taxonomy" id="1737063"/>
    <lineage>
        <taxon>Bacteria</taxon>
        <taxon>Pseudomonadati</taxon>
        <taxon>Bacteroidota</taxon>
        <taxon>Flavobacteriia</taxon>
        <taxon>Flavobacteriales</taxon>
        <taxon>Crocinitomicaceae</taxon>
        <taxon>Brumimicrobium</taxon>
    </lineage>
</organism>
<evidence type="ECO:0000313" key="2">
    <source>
        <dbReference type="Proteomes" id="UP000257127"/>
    </source>
</evidence>
<dbReference type="Proteomes" id="UP000257127">
    <property type="component" value="Unassembled WGS sequence"/>
</dbReference>
<accession>A0A3E1EX84</accession>
<proteinExistence type="predicted"/>
<protein>
    <submittedName>
        <fullName evidence="1">Uncharacterized protein</fullName>
    </submittedName>
</protein>
<dbReference type="RefSeq" id="WP_116881014.1">
    <property type="nucleotide sequence ID" value="NZ_QURB01000005.1"/>
</dbReference>
<comment type="caution">
    <text evidence="1">The sequence shown here is derived from an EMBL/GenBank/DDBJ whole genome shotgun (WGS) entry which is preliminary data.</text>
</comment>
<evidence type="ECO:0000313" key="1">
    <source>
        <dbReference type="EMBL" id="RFC54174.1"/>
    </source>
</evidence>
<reference evidence="1 2" key="1">
    <citation type="submission" date="2018-08" db="EMBL/GenBank/DDBJ databases">
        <title>The draft genome squence of Brumimicrobium sp. N62.</title>
        <authorList>
            <person name="Du Z.-J."/>
            <person name="Luo H.-R."/>
        </authorList>
    </citation>
    <scope>NUCLEOTIDE SEQUENCE [LARGE SCALE GENOMIC DNA]</scope>
    <source>
        <strain evidence="1 2">N62</strain>
    </source>
</reference>
<dbReference type="EMBL" id="QURB01000005">
    <property type="protein sequence ID" value="RFC54174.1"/>
    <property type="molecule type" value="Genomic_DNA"/>
</dbReference>
<dbReference type="AlphaFoldDB" id="A0A3E1EX84"/>
<sequence>MKLYQIEPDLSDEKVAYIDDWEFTHWPKPESEIIKNEDGSFSVSLESNFVPLVRQLQNLFSSEEVPSEGTYLGEAVLIGSNTPKDLIEGDFINSRRGLFMSKKLLGTFRDHKLPKNLFFEVPLIKRRKRFDNYGYLFFPDSGDDCETDVQFVKEKKHSILCVSEKLKVAITKAGLEGCSFEEIK</sequence>
<name>A0A3E1EX84_9FLAO</name>
<keyword evidence="2" id="KW-1185">Reference proteome</keyword>
<gene>
    <name evidence="1" type="ORF">DXU93_09310</name>
</gene>